<dbReference type="Proteomes" id="UP000216446">
    <property type="component" value="Unassembled WGS sequence"/>
</dbReference>
<dbReference type="Gene3D" id="3.40.50.2300">
    <property type="match status" value="1"/>
</dbReference>
<dbReference type="PANTHER" id="PTHR37299">
    <property type="entry name" value="TRANSCRIPTIONAL REGULATOR-RELATED"/>
    <property type="match status" value="1"/>
</dbReference>
<dbReference type="InterPro" id="IPR001789">
    <property type="entry name" value="Sig_transdc_resp-reg_receiver"/>
</dbReference>
<evidence type="ECO:0000259" key="2">
    <source>
        <dbReference type="PROSITE" id="PS50110"/>
    </source>
</evidence>
<feature type="domain" description="HTH LytTR-type" evidence="3">
    <location>
        <begin position="148"/>
        <end position="252"/>
    </location>
</feature>
<feature type="modified residue" description="4-aspartylphosphate" evidence="1">
    <location>
        <position position="53"/>
    </location>
</feature>
<sequence>MRAIIADDEAPARRLLRQYLGDFPEVEIVAEAANGIEAEASVREHAPDLLFLDVQMPGRTGFEVMDALRLAPPASMPRVIFSTAFDQYAVRAFEVAAVDYLLKPYSRARFSEAVRRALDASASGAIPGLDDLAALLDARQRPTYAERLLVRDGVRVIPVETAEILWAEASGDTTTLHATGGRSFLVGQRLGALTERLDPERFVRVHRSAVVALGALRGLEPDGSGGFHAALVDGTALRVSRTYAPALRNRLV</sequence>
<dbReference type="PANTHER" id="PTHR37299:SF1">
    <property type="entry name" value="STAGE 0 SPORULATION PROTEIN A HOMOLOG"/>
    <property type="match status" value="1"/>
</dbReference>
<dbReference type="InParanoid" id="A0A259TY78"/>
<reference evidence="4 5" key="1">
    <citation type="submission" date="2016-11" db="EMBL/GenBank/DDBJ databases">
        <title>Study of marine rhodopsin-containing bacteria.</title>
        <authorList>
            <person name="Yoshizawa S."/>
            <person name="Kumagai Y."/>
            <person name="Kogure K."/>
        </authorList>
    </citation>
    <scope>NUCLEOTIDE SEQUENCE [LARGE SCALE GENOMIC DNA]</scope>
    <source>
        <strain evidence="4 5">SG-29</strain>
    </source>
</reference>
<dbReference type="FunCoup" id="A0A259TY78">
    <property type="interactions" value="59"/>
</dbReference>
<evidence type="ECO:0000259" key="3">
    <source>
        <dbReference type="PROSITE" id="PS50930"/>
    </source>
</evidence>
<dbReference type="InterPro" id="IPR046947">
    <property type="entry name" value="LytR-like"/>
</dbReference>
<keyword evidence="1" id="KW-0597">Phosphoprotein</keyword>
<dbReference type="GO" id="GO:0000156">
    <property type="term" value="F:phosphorelay response regulator activity"/>
    <property type="evidence" value="ECO:0007669"/>
    <property type="project" value="InterPro"/>
</dbReference>
<evidence type="ECO:0000313" key="5">
    <source>
        <dbReference type="Proteomes" id="UP000216446"/>
    </source>
</evidence>
<gene>
    <name evidence="4" type="ORF">BSZ36_06765</name>
</gene>
<dbReference type="Pfam" id="PF00072">
    <property type="entry name" value="Response_reg"/>
    <property type="match status" value="1"/>
</dbReference>
<feature type="domain" description="Response regulatory" evidence="2">
    <location>
        <begin position="2"/>
        <end position="118"/>
    </location>
</feature>
<accession>A0A259TY78</accession>
<proteinExistence type="predicted"/>
<dbReference type="SMART" id="SM00850">
    <property type="entry name" value="LytTR"/>
    <property type="match status" value="1"/>
</dbReference>
<evidence type="ECO:0000313" key="4">
    <source>
        <dbReference type="EMBL" id="OZC02702.1"/>
    </source>
</evidence>
<dbReference type="PROSITE" id="PS50110">
    <property type="entry name" value="RESPONSE_REGULATORY"/>
    <property type="match status" value="1"/>
</dbReference>
<organism evidence="4 5">
    <name type="scientific">Rubricoccus marinus</name>
    <dbReference type="NCBI Taxonomy" id="716817"/>
    <lineage>
        <taxon>Bacteria</taxon>
        <taxon>Pseudomonadati</taxon>
        <taxon>Rhodothermota</taxon>
        <taxon>Rhodothermia</taxon>
        <taxon>Rhodothermales</taxon>
        <taxon>Rubricoccaceae</taxon>
        <taxon>Rubricoccus</taxon>
    </lineage>
</organism>
<dbReference type="AlphaFoldDB" id="A0A259TY78"/>
<evidence type="ECO:0000256" key="1">
    <source>
        <dbReference type="PROSITE-ProRule" id="PRU00169"/>
    </source>
</evidence>
<dbReference type="GO" id="GO:0003677">
    <property type="term" value="F:DNA binding"/>
    <property type="evidence" value="ECO:0007669"/>
    <property type="project" value="InterPro"/>
</dbReference>
<evidence type="ECO:0008006" key="6">
    <source>
        <dbReference type="Google" id="ProtNLM"/>
    </source>
</evidence>
<dbReference type="SUPFAM" id="SSF52172">
    <property type="entry name" value="CheY-like"/>
    <property type="match status" value="1"/>
</dbReference>
<dbReference type="Pfam" id="PF04397">
    <property type="entry name" value="LytTR"/>
    <property type="match status" value="1"/>
</dbReference>
<dbReference type="InterPro" id="IPR007492">
    <property type="entry name" value="LytTR_DNA-bd_dom"/>
</dbReference>
<dbReference type="SMART" id="SM00448">
    <property type="entry name" value="REC"/>
    <property type="match status" value="1"/>
</dbReference>
<dbReference type="EMBL" id="MQWB01000001">
    <property type="protein sequence ID" value="OZC02702.1"/>
    <property type="molecule type" value="Genomic_DNA"/>
</dbReference>
<protein>
    <recommendedName>
        <fullName evidence="6">DNA-binding response regulator</fullName>
    </recommendedName>
</protein>
<comment type="caution">
    <text evidence="4">The sequence shown here is derived from an EMBL/GenBank/DDBJ whole genome shotgun (WGS) entry which is preliminary data.</text>
</comment>
<dbReference type="PROSITE" id="PS50930">
    <property type="entry name" value="HTH_LYTTR"/>
    <property type="match status" value="1"/>
</dbReference>
<keyword evidence="5" id="KW-1185">Reference proteome</keyword>
<dbReference type="OrthoDB" id="1646880at2"/>
<dbReference type="RefSeq" id="WP_094547206.1">
    <property type="nucleotide sequence ID" value="NZ_MQWB01000001.1"/>
</dbReference>
<dbReference type="InterPro" id="IPR011006">
    <property type="entry name" value="CheY-like_superfamily"/>
</dbReference>
<name>A0A259TY78_9BACT</name>
<dbReference type="Gene3D" id="2.40.50.1020">
    <property type="entry name" value="LytTr DNA-binding domain"/>
    <property type="match status" value="1"/>
</dbReference>